<dbReference type="Proteomes" id="UP000694386">
    <property type="component" value="Unplaced"/>
</dbReference>
<feature type="region of interest" description="Disordered" evidence="1">
    <location>
        <begin position="82"/>
        <end position="101"/>
    </location>
</feature>
<name>A0A8C2LVA0_CRIGR</name>
<dbReference type="AlphaFoldDB" id="A0A8C2LVA0"/>
<organism evidence="2 3">
    <name type="scientific">Cricetulus griseus</name>
    <name type="common">Chinese hamster</name>
    <name type="synonym">Cricetulus barabensis griseus</name>
    <dbReference type="NCBI Taxonomy" id="10029"/>
    <lineage>
        <taxon>Eukaryota</taxon>
        <taxon>Metazoa</taxon>
        <taxon>Chordata</taxon>
        <taxon>Craniata</taxon>
        <taxon>Vertebrata</taxon>
        <taxon>Euteleostomi</taxon>
        <taxon>Mammalia</taxon>
        <taxon>Eutheria</taxon>
        <taxon>Euarchontoglires</taxon>
        <taxon>Glires</taxon>
        <taxon>Rodentia</taxon>
        <taxon>Myomorpha</taxon>
        <taxon>Muroidea</taxon>
        <taxon>Cricetidae</taxon>
        <taxon>Cricetinae</taxon>
        <taxon>Cricetulus</taxon>
    </lineage>
</organism>
<reference evidence="2" key="1">
    <citation type="submission" date="2025-08" db="UniProtKB">
        <authorList>
            <consortium name="Ensembl"/>
        </authorList>
    </citation>
    <scope>IDENTIFICATION</scope>
</reference>
<evidence type="ECO:0000256" key="1">
    <source>
        <dbReference type="SAM" id="MobiDB-lite"/>
    </source>
</evidence>
<protein>
    <submittedName>
        <fullName evidence="2">Uncharacterized protein</fullName>
    </submittedName>
</protein>
<dbReference type="Ensembl" id="ENSCGRT00001014403.1">
    <property type="protein sequence ID" value="ENSCGRP00001010182.1"/>
    <property type="gene ID" value="ENSCGRG00001012141.1"/>
</dbReference>
<evidence type="ECO:0000313" key="2">
    <source>
        <dbReference type="Ensembl" id="ENSCGRP00001010182.1"/>
    </source>
</evidence>
<sequence>MWSLKNRERKRETFGDSSPWLTRVSGKRNKLISSMSCLESLGNHLKIYPYLRINRKSESQASVVDLSHSLFPCISRPEGSLRTGVRDGCEPPSSTPLLGEAHGLPLHISACVSGAVQSSCQTPSPPSSGF</sequence>
<reference evidence="2" key="2">
    <citation type="submission" date="2025-09" db="UniProtKB">
        <authorList>
            <consortium name="Ensembl"/>
        </authorList>
    </citation>
    <scope>IDENTIFICATION</scope>
</reference>
<accession>A0A8C2LVA0</accession>
<evidence type="ECO:0000313" key="3">
    <source>
        <dbReference type="Proteomes" id="UP000694386"/>
    </source>
</evidence>
<proteinExistence type="predicted"/>